<dbReference type="InterPro" id="IPR058801">
    <property type="entry name" value="PDZD8_N"/>
</dbReference>
<dbReference type="SUPFAM" id="SSF50156">
    <property type="entry name" value="PDZ domain-like"/>
    <property type="match status" value="1"/>
</dbReference>
<feature type="non-terminal residue" evidence="14">
    <location>
        <position position="1"/>
    </location>
</feature>
<keyword evidence="6" id="KW-0446">Lipid-binding</keyword>
<dbReference type="InterPro" id="IPR001478">
    <property type="entry name" value="PDZ"/>
</dbReference>
<dbReference type="GO" id="GO:0008289">
    <property type="term" value="F:lipid binding"/>
    <property type="evidence" value="ECO:0007669"/>
    <property type="project" value="UniProtKB-KW"/>
</dbReference>
<feature type="region of interest" description="Disordered" evidence="9">
    <location>
        <begin position="1094"/>
        <end position="1146"/>
    </location>
</feature>
<dbReference type="InterPro" id="IPR002219">
    <property type="entry name" value="PKC_DAG/PE"/>
</dbReference>
<feature type="compositionally biased region" description="Pro residues" evidence="9">
    <location>
        <begin position="573"/>
        <end position="589"/>
    </location>
</feature>
<dbReference type="SUPFAM" id="SSF57889">
    <property type="entry name" value="Cysteine-rich domain"/>
    <property type="match status" value="1"/>
</dbReference>
<protein>
    <submittedName>
        <fullName evidence="14">PDZD8 protein</fullName>
    </submittedName>
</protein>
<feature type="non-terminal residue" evidence="14">
    <location>
        <position position="1146"/>
    </location>
</feature>
<proteinExistence type="predicted"/>
<dbReference type="InterPro" id="IPR036034">
    <property type="entry name" value="PDZ_sf"/>
</dbReference>
<keyword evidence="4" id="KW-0862">Zinc</keyword>
<dbReference type="Pfam" id="PF00130">
    <property type="entry name" value="C1_1"/>
    <property type="match status" value="1"/>
</dbReference>
<dbReference type="EMBL" id="VZTY01006122">
    <property type="protein sequence ID" value="NXU49199.1"/>
    <property type="molecule type" value="Genomic_DNA"/>
</dbReference>
<evidence type="ECO:0000313" key="14">
    <source>
        <dbReference type="EMBL" id="NXU49199.1"/>
    </source>
</evidence>
<sequence>LLLVYAILFSALAGCCLTLLFQLLLLYRKKPASPREAGASSGIFYARPAGSQASPEPATGSPPAAAASPAGAAAAPGPESGTKQQPELSPDTSSCEETCHFLNAIFLFLFRELRDTSLVRDWVTKKIKVEFEELLQAKVAGKMLEGLTLREVSLGDVLPIFKSIKLIRPVNCNEEGCPEELGFEVDMEYNGGFHLAIDADLVFGKTGYLFVKISQVTGKLKLVFTRIPFTHWSFSFMDDPLILFEVKSQFEGRPMSQLTSIIVNQFKKVIKRKHTLPNYKIRFKPFFPFHALVPDEYEDRSLSIQDLLLTEGRLKVTLIECTRLLIFGSYERETNVHCTMELSSKVWEEKSRSSIKTAELVKGNLQSVGLTLRLVQPKEDDAGHVVIETVTPNSPAAAADLQRGDRLLAIGNVKITSTVQVLKLIRQAGDRVLVFYERPVGYNQHGSVLQEGFGQLEDSAFLTQPEDEQASLPADVDSKDFDSEFEELACESPEQKEELPAAVSPKRSAVMLAAKPLGTISPILNRKLHLGSYQAISKTQLKDGVKTGSSKSLESLDTSQPSGKQSQGSSTKPPVPPRPQIRPVLPPSEPVNLPETGGVASEKPERPPPPTNYEDKCTEKVNIQKNGDQVEDPMVSKVVTAPKQEVVKDGLPENARGNKDNGEEHQTWESPEIPYRTSQGRWPRARTSCCLFDVEECHKYLNVALWCRDPFKAGGFICLGYVSIKLEEVALECLATSSMKYTRTFKLAAPAPKAAVTRTALRTLTNHKGFNEKFCYGDITLHFEYSNENETEDSYLPLEKEKECPLEEEAPAVQKEDLCSGQFLTENRHNFQDTQFQNPTWCDYCKKKVWTKAASQCMFCAYVCHKKCQEKCLAETPFCLGAEKRLDRTVGGTSRAEGQEAPQALFSRVDSESKAVNRTTGLTRHIINTSTRLLNLRQVPKARLSEPGTEVVEPSPKHTPNTSDNESSDTEISGPSSPSKRPVATGIKLVRKEGGLDDSVFIAVKEIGRDLYRSLPTEERFQKLEFMLDKLQNEIDQELENNNSLLKEEKETTDARKKALISAALVKSGERLQALTLLMIHYRAGIEDIESLENMSGDRQSKRAPKDAEGASVATEEMENEDVSLLEAPTFNITAEEPVDPPQSLD</sequence>
<feature type="compositionally biased region" description="Basic and acidic residues" evidence="9">
    <location>
        <begin position="645"/>
        <end position="667"/>
    </location>
</feature>
<feature type="domain" description="PDZ" evidence="12">
    <location>
        <begin position="357"/>
        <end position="440"/>
    </location>
</feature>
<dbReference type="SMART" id="SM00228">
    <property type="entry name" value="PDZ"/>
    <property type="match status" value="1"/>
</dbReference>
<dbReference type="GO" id="GO:0044233">
    <property type="term" value="C:mitochondria-associated endoplasmic reticulum membrane contact site"/>
    <property type="evidence" value="ECO:0007669"/>
    <property type="project" value="InterPro"/>
</dbReference>
<dbReference type="GO" id="GO:0006869">
    <property type="term" value="P:lipid transport"/>
    <property type="evidence" value="ECO:0007669"/>
    <property type="project" value="UniProtKB-KW"/>
</dbReference>
<evidence type="ECO:0000256" key="8">
    <source>
        <dbReference type="SAM" id="Coils"/>
    </source>
</evidence>
<dbReference type="SMART" id="SM00109">
    <property type="entry name" value="C1"/>
    <property type="match status" value="1"/>
</dbReference>
<comment type="caution">
    <text evidence="14">The sequence shown here is derived from an EMBL/GenBank/DDBJ whole genome shotgun (WGS) entry which is preliminary data.</text>
</comment>
<dbReference type="GO" id="GO:0046872">
    <property type="term" value="F:metal ion binding"/>
    <property type="evidence" value="ECO:0007669"/>
    <property type="project" value="UniProtKB-KW"/>
</dbReference>
<dbReference type="PROSITE" id="PS50081">
    <property type="entry name" value="ZF_DAG_PE_2"/>
    <property type="match status" value="1"/>
</dbReference>
<keyword evidence="15" id="KW-1185">Reference proteome</keyword>
<feature type="compositionally biased region" description="Polar residues" evidence="9">
    <location>
        <begin position="958"/>
        <end position="979"/>
    </location>
</feature>
<dbReference type="OrthoDB" id="10004596at2759"/>
<feature type="region of interest" description="Disordered" evidence="9">
    <location>
        <begin position="641"/>
        <end position="679"/>
    </location>
</feature>
<keyword evidence="5" id="KW-0445">Lipid transport</keyword>
<dbReference type="PANTHER" id="PTHR21519:SF1">
    <property type="entry name" value="PDZ DOMAIN-CONTAINING PROTEIN 8"/>
    <property type="match status" value="1"/>
</dbReference>
<keyword evidence="10" id="KW-0812">Transmembrane</keyword>
<evidence type="ECO:0000259" key="11">
    <source>
        <dbReference type="PROSITE" id="PS50081"/>
    </source>
</evidence>
<evidence type="ECO:0000259" key="13">
    <source>
        <dbReference type="PROSITE" id="PS51847"/>
    </source>
</evidence>
<keyword evidence="8" id="KW-0175">Coiled coil</keyword>
<evidence type="ECO:0000313" key="15">
    <source>
        <dbReference type="Proteomes" id="UP000582182"/>
    </source>
</evidence>
<dbReference type="GO" id="GO:1990456">
    <property type="term" value="P:mitochondrion-endoplasmic reticulum membrane tethering"/>
    <property type="evidence" value="ECO:0007669"/>
    <property type="project" value="InterPro"/>
</dbReference>
<reference evidence="14 15" key="1">
    <citation type="submission" date="2019-09" db="EMBL/GenBank/DDBJ databases">
        <title>Bird 10,000 Genomes (B10K) Project - Family phase.</title>
        <authorList>
            <person name="Zhang G."/>
        </authorList>
    </citation>
    <scope>NUCLEOTIDE SEQUENCE [LARGE SCALE GENOMIC DNA]</scope>
    <source>
        <strain evidence="14">B10K-DU-029-46</strain>
    </source>
</reference>
<evidence type="ECO:0000256" key="4">
    <source>
        <dbReference type="ARBA" id="ARBA00022833"/>
    </source>
</evidence>
<evidence type="ECO:0000256" key="6">
    <source>
        <dbReference type="ARBA" id="ARBA00023121"/>
    </source>
</evidence>
<evidence type="ECO:0000256" key="3">
    <source>
        <dbReference type="ARBA" id="ARBA00022723"/>
    </source>
</evidence>
<evidence type="ECO:0000259" key="12">
    <source>
        <dbReference type="PROSITE" id="PS50106"/>
    </source>
</evidence>
<dbReference type="PROSITE" id="PS51847">
    <property type="entry name" value="SMP"/>
    <property type="match status" value="1"/>
</dbReference>
<dbReference type="Gene3D" id="3.30.60.20">
    <property type="match status" value="1"/>
</dbReference>
<dbReference type="PROSITE" id="PS50106">
    <property type="entry name" value="PDZ"/>
    <property type="match status" value="1"/>
</dbReference>
<dbReference type="Pfam" id="PF26547">
    <property type="entry name" value="PDZD8_N"/>
    <property type="match status" value="1"/>
</dbReference>
<keyword evidence="10" id="KW-1133">Transmembrane helix</keyword>
<feature type="compositionally biased region" description="Polar residues" evidence="9">
    <location>
        <begin position="547"/>
        <end position="557"/>
    </location>
</feature>
<dbReference type="Gene3D" id="2.30.42.10">
    <property type="match status" value="1"/>
</dbReference>
<dbReference type="PANTHER" id="PTHR21519">
    <property type="entry name" value="PDZ DOMAIN-CONTAINING PROTEIN 8"/>
    <property type="match status" value="1"/>
</dbReference>
<gene>
    <name evidence="14" type="primary">Pdzd8</name>
    <name evidence="14" type="ORF">TURVEL_R09118</name>
</gene>
<accession>A0A7L3L534</accession>
<keyword evidence="2" id="KW-0813">Transport</keyword>
<dbReference type="GO" id="GO:0051560">
    <property type="term" value="P:mitochondrial calcium ion homeostasis"/>
    <property type="evidence" value="ECO:0007669"/>
    <property type="project" value="InterPro"/>
</dbReference>
<dbReference type="AlphaFoldDB" id="A0A7L3L534"/>
<evidence type="ECO:0000256" key="2">
    <source>
        <dbReference type="ARBA" id="ARBA00022448"/>
    </source>
</evidence>
<organism evidence="14 15">
    <name type="scientific">Turnix velox</name>
    <name type="common">Little buttonquail</name>
    <dbReference type="NCBI Taxonomy" id="2529409"/>
    <lineage>
        <taxon>Eukaryota</taxon>
        <taxon>Metazoa</taxon>
        <taxon>Chordata</taxon>
        <taxon>Craniata</taxon>
        <taxon>Vertebrata</taxon>
        <taxon>Euteleostomi</taxon>
        <taxon>Archelosauria</taxon>
        <taxon>Archosauria</taxon>
        <taxon>Dinosauria</taxon>
        <taxon>Saurischia</taxon>
        <taxon>Theropoda</taxon>
        <taxon>Coelurosauria</taxon>
        <taxon>Aves</taxon>
        <taxon>Neognathae</taxon>
        <taxon>Neoaves</taxon>
        <taxon>Charadriiformes</taxon>
        <taxon>Turnicidae</taxon>
        <taxon>Turnix</taxon>
    </lineage>
</organism>
<feature type="domain" description="Phorbol-ester/DAG-type" evidence="11">
    <location>
        <begin position="828"/>
        <end position="879"/>
    </location>
</feature>
<feature type="compositionally biased region" description="Low complexity" evidence="9">
    <location>
        <begin position="558"/>
        <end position="572"/>
    </location>
</feature>
<dbReference type="InterPro" id="IPR039275">
    <property type="entry name" value="PDZD8"/>
</dbReference>
<dbReference type="Pfam" id="PF17820">
    <property type="entry name" value="PDZ_6"/>
    <property type="match status" value="1"/>
</dbReference>
<feature type="transmembrane region" description="Helical" evidence="10">
    <location>
        <begin position="6"/>
        <end position="27"/>
    </location>
</feature>
<dbReference type="Proteomes" id="UP000582182">
    <property type="component" value="Unassembled WGS sequence"/>
</dbReference>
<feature type="compositionally biased region" description="Basic and acidic residues" evidence="9">
    <location>
        <begin position="1099"/>
        <end position="1109"/>
    </location>
</feature>
<evidence type="ECO:0000256" key="1">
    <source>
        <dbReference type="ARBA" id="ARBA00004370"/>
    </source>
</evidence>
<feature type="region of interest" description="Disordered" evidence="9">
    <location>
        <begin position="49"/>
        <end position="92"/>
    </location>
</feature>
<name>A0A7L3L534_9CHAR</name>
<dbReference type="InterPro" id="IPR041489">
    <property type="entry name" value="PDZ_6"/>
</dbReference>
<comment type="subcellular location">
    <subcellularLocation>
        <location evidence="1">Membrane</location>
    </subcellularLocation>
</comment>
<feature type="region of interest" description="Disordered" evidence="9">
    <location>
        <begin position="938"/>
        <end position="984"/>
    </location>
</feature>
<dbReference type="CDD" id="cd20825">
    <property type="entry name" value="C1_PDZD8"/>
    <property type="match status" value="1"/>
</dbReference>
<dbReference type="InterPro" id="IPR031468">
    <property type="entry name" value="SMP_LBD"/>
</dbReference>
<feature type="compositionally biased region" description="Polar residues" evidence="9">
    <location>
        <begin position="83"/>
        <end position="92"/>
    </location>
</feature>
<dbReference type="GO" id="GO:0005739">
    <property type="term" value="C:mitochondrion"/>
    <property type="evidence" value="ECO:0007669"/>
    <property type="project" value="GOC"/>
</dbReference>
<evidence type="ECO:0000256" key="7">
    <source>
        <dbReference type="ARBA" id="ARBA00023136"/>
    </source>
</evidence>
<evidence type="ECO:0000256" key="5">
    <source>
        <dbReference type="ARBA" id="ARBA00023055"/>
    </source>
</evidence>
<feature type="compositionally biased region" description="Low complexity" evidence="9">
    <location>
        <begin position="53"/>
        <end position="82"/>
    </location>
</feature>
<evidence type="ECO:0000256" key="9">
    <source>
        <dbReference type="SAM" id="MobiDB-lite"/>
    </source>
</evidence>
<feature type="domain" description="SMP-LTD" evidence="13">
    <location>
        <begin position="95"/>
        <end position="285"/>
    </location>
</feature>
<dbReference type="InterPro" id="IPR046349">
    <property type="entry name" value="C1-like_sf"/>
</dbReference>
<feature type="region of interest" description="Disordered" evidence="9">
    <location>
        <begin position="542"/>
        <end position="616"/>
    </location>
</feature>
<dbReference type="CDD" id="cd21674">
    <property type="entry name" value="SMP_PDZD8"/>
    <property type="match status" value="1"/>
</dbReference>
<keyword evidence="7 10" id="KW-0472">Membrane</keyword>
<dbReference type="GO" id="GO:0005789">
    <property type="term" value="C:endoplasmic reticulum membrane"/>
    <property type="evidence" value="ECO:0007669"/>
    <property type="project" value="UniProtKB-ARBA"/>
</dbReference>
<feature type="coiled-coil region" evidence="8">
    <location>
        <begin position="1021"/>
        <end position="1056"/>
    </location>
</feature>
<evidence type="ECO:0000256" key="10">
    <source>
        <dbReference type="SAM" id="Phobius"/>
    </source>
</evidence>
<keyword evidence="3" id="KW-0479">Metal-binding</keyword>